<comment type="caution">
    <text evidence="1">The sequence shown here is derived from an EMBL/GenBank/DDBJ whole genome shotgun (WGS) entry which is preliminary data.</text>
</comment>
<accession>A0ACC0ICZ6</accession>
<dbReference type="Proteomes" id="UP001060215">
    <property type="component" value="Chromosome 6"/>
</dbReference>
<evidence type="ECO:0000313" key="2">
    <source>
        <dbReference type="Proteomes" id="UP001060215"/>
    </source>
</evidence>
<sequence length="54" mass="5771">MLTTYIQCDSCGSESLTHAVSASDCIKQCDTGKVRQIARCNALTSAGEMCKIAR</sequence>
<proteinExistence type="predicted"/>
<evidence type="ECO:0000313" key="1">
    <source>
        <dbReference type="EMBL" id="KAI8023365.1"/>
    </source>
</evidence>
<keyword evidence="2" id="KW-1185">Reference proteome</keyword>
<gene>
    <name evidence="1" type="ORF">LOK49_LG03G01531</name>
</gene>
<name>A0ACC0ICZ6_9ERIC</name>
<reference evidence="1 2" key="1">
    <citation type="journal article" date="2022" name="Plant J.">
        <title>Chromosome-level genome of Camellia lanceoleosa provides a valuable resource for understanding genome evolution and self-incompatibility.</title>
        <authorList>
            <person name="Gong W."/>
            <person name="Xiao S."/>
            <person name="Wang L."/>
            <person name="Liao Z."/>
            <person name="Chang Y."/>
            <person name="Mo W."/>
            <person name="Hu G."/>
            <person name="Li W."/>
            <person name="Zhao G."/>
            <person name="Zhu H."/>
            <person name="Hu X."/>
            <person name="Ji K."/>
            <person name="Xiang X."/>
            <person name="Song Q."/>
            <person name="Yuan D."/>
            <person name="Jin S."/>
            <person name="Zhang L."/>
        </authorList>
    </citation>
    <scope>NUCLEOTIDE SEQUENCE [LARGE SCALE GENOMIC DNA]</scope>
    <source>
        <strain evidence="1">SQ_2022a</strain>
    </source>
</reference>
<organism evidence="1 2">
    <name type="scientific">Camellia lanceoleosa</name>
    <dbReference type="NCBI Taxonomy" id="1840588"/>
    <lineage>
        <taxon>Eukaryota</taxon>
        <taxon>Viridiplantae</taxon>
        <taxon>Streptophyta</taxon>
        <taxon>Embryophyta</taxon>
        <taxon>Tracheophyta</taxon>
        <taxon>Spermatophyta</taxon>
        <taxon>Magnoliopsida</taxon>
        <taxon>eudicotyledons</taxon>
        <taxon>Gunneridae</taxon>
        <taxon>Pentapetalae</taxon>
        <taxon>asterids</taxon>
        <taxon>Ericales</taxon>
        <taxon>Theaceae</taxon>
        <taxon>Camellia</taxon>
    </lineage>
</organism>
<dbReference type="EMBL" id="CM045763">
    <property type="protein sequence ID" value="KAI8023365.1"/>
    <property type="molecule type" value="Genomic_DNA"/>
</dbReference>
<protein>
    <submittedName>
        <fullName evidence="1">Uncharacterized protein</fullName>
    </submittedName>
</protein>